<keyword evidence="5 6" id="KW-0472">Membrane</keyword>
<feature type="domain" description="ABC3 transporter permease C-terminal" evidence="7">
    <location>
        <begin position="305"/>
        <end position="420"/>
    </location>
</feature>
<keyword evidence="4 6" id="KW-1133">Transmembrane helix</keyword>
<evidence type="ECO:0000313" key="9">
    <source>
        <dbReference type="EMBL" id="MDF0714875.1"/>
    </source>
</evidence>
<dbReference type="EMBL" id="JARFVB010000001">
    <property type="protein sequence ID" value="MDF0714875.1"/>
    <property type="molecule type" value="Genomic_DNA"/>
</dbReference>
<evidence type="ECO:0000256" key="6">
    <source>
        <dbReference type="SAM" id="Phobius"/>
    </source>
</evidence>
<evidence type="ECO:0000256" key="1">
    <source>
        <dbReference type="ARBA" id="ARBA00004651"/>
    </source>
</evidence>
<feature type="transmembrane region" description="Helical" evidence="6">
    <location>
        <begin position="742"/>
        <end position="761"/>
    </location>
</feature>
<evidence type="ECO:0000259" key="7">
    <source>
        <dbReference type="Pfam" id="PF02687"/>
    </source>
</evidence>
<proteinExistence type="predicted"/>
<evidence type="ECO:0000256" key="3">
    <source>
        <dbReference type="ARBA" id="ARBA00022692"/>
    </source>
</evidence>
<evidence type="ECO:0000256" key="4">
    <source>
        <dbReference type="ARBA" id="ARBA00022989"/>
    </source>
</evidence>
<dbReference type="Pfam" id="PF12704">
    <property type="entry name" value="MacB_PCD"/>
    <property type="match status" value="1"/>
</dbReference>
<dbReference type="PANTHER" id="PTHR30572">
    <property type="entry name" value="MEMBRANE COMPONENT OF TRANSPORTER-RELATED"/>
    <property type="match status" value="1"/>
</dbReference>
<feature type="transmembrane region" description="Helical" evidence="6">
    <location>
        <begin position="21"/>
        <end position="43"/>
    </location>
</feature>
<keyword evidence="2" id="KW-1003">Cell membrane</keyword>
<evidence type="ECO:0000256" key="2">
    <source>
        <dbReference type="ARBA" id="ARBA00022475"/>
    </source>
</evidence>
<feature type="domain" description="MacB-like periplasmic core" evidence="8">
    <location>
        <begin position="20"/>
        <end position="250"/>
    </location>
</feature>
<dbReference type="InterPro" id="IPR025857">
    <property type="entry name" value="MacB_PCD"/>
</dbReference>
<protein>
    <submittedName>
        <fullName evidence="9">ABC transporter permease</fullName>
    </submittedName>
</protein>
<sequence>MLLNNLKIAWRSILKNKLFSLINVIGLSIGLCSALVIGAIIYFDFSFDTFHKDKDRIYRVTSLFKSDGDEFPNRGVAVPLMRTFREGIPGVELTAPFMNTSFSKIENKKQDLLFKDGSDAILADDAYFQLFDYEWLAGDKQTALSEPAQVVLSQKNAEKYFPHKNLTDIVGSTLLYNDSINVKVTGVVADFEKNTDLKFNEFMSLSSAKMFDEKDIATYDQWNSTSSGDQLFLRVKDESSVAGIQSRLDALAKEHKNPAPWAANSERLFQLQALSDIHFGGEHGDYPFNNSDHVASKKVLKSLAFVALFLLLLGCANFINLNSAQALTRAKEIGIRKTLGSSKKQVVRQFLGETIILTTIATMLSLLMAPFLLRQFADFLPQGIDLSVLYSTEGIIGILILVVLVSLLSGFYPAFVLSKFRPATVLKGQFTKGDKGVRLRKTLTVFQFVVAQVFVIATLLVAKQLHFVMNSDMGINTETVAYVRTPWRDASKVKKERLFSQIKNIEGLSNVSKGGSPPASNSMSSTMLSYFKDGNETHQETEILMGDTTYLKTYGIPLLAGRERMNDSIDEYVVNETFARAIGFQDPKEVVGTVVKLDTLQIPIVGLMRDFNQRSLRSDIKPLVIKGHYNGRSFSNIHFDLGKNPEQWAKSIDAVEQALALVYPDDELEVQFMDEMVEGFYQREKSTVQLLKWATGLAILISCMGLMGLVVYTTERRVKEIGVRKVLGANLTQLNLLLCKEFLILVGIAFAIAVPISWYLIQEWMQEFAYKTSLSWWVFMASGTGMVLVALAVIGARTYKTANINPVESLRNE</sequence>
<dbReference type="InterPro" id="IPR003838">
    <property type="entry name" value="ABC3_permease_C"/>
</dbReference>
<keyword evidence="10" id="KW-1185">Reference proteome</keyword>
<organism evidence="9 10">
    <name type="scientific">Flagellimonas yonaguniensis</name>
    <dbReference type="NCBI Taxonomy" id="3031325"/>
    <lineage>
        <taxon>Bacteria</taxon>
        <taxon>Pseudomonadati</taxon>
        <taxon>Bacteroidota</taxon>
        <taxon>Flavobacteriia</taxon>
        <taxon>Flavobacteriales</taxon>
        <taxon>Flavobacteriaceae</taxon>
        <taxon>Flagellimonas</taxon>
    </lineage>
</organism>
<evidence type="ECO:0000256" key="5">
    <source>
        <dbReference type="ARBA" id="ARBA00023136"/>
    </source>
</evidence>
<dbReference type="Proteomes" id="UP001221366">
    <property type="component" value="Unassembled WGS sequence"/>
</dbReference>
<reference evidence="9 10" key="1">
    <citation type="submission" date="2023-03" db="EMBL/GenBank/DDBJ databases">
        <title>Muricauda XX sp. nov. and Muricauda XXX sp. nov., two novel species isolated from Okinawa Trough.</title>
        <authorList>
            <person name="Cao W."/>
            <person name="Deng X."/>
        </authorList>
    </citation>
    <scope>NUCLEOTIDE SEQUENCE [LARGE SCALE GENOMIC DNA]</scope>
    <source>
        <strain evidence="9 10">334s03</strain>
    </source>
</reference>
<gene>
    <name evidence="9" type="ORF">PY092_01840</name>
</gene>
<comment type="subcellular location">
    <subcellularLocation>
        <location evidence="1">Cell membrane</location>
        <topology evidence="1">Multi-pass membrane protein</topology>
    </subcellularLocation>
</comment>
<keyword evidence="3 6" id="KW-0812">Transmembrane</keyword>
<accession>A0ABT5XUL8</accession>
<dbReference type="InterPro" id="IPR050250">
    <property type="entry name" value="Macrolide_Exporter_MacB"/>
</dbReference>
<feature type="transmembrane region" description="Helical" evidence="6">
    <location>
        <begin position="442"/>
        <end position="462"/>
    </location>
</feature>
<evidence type="ECO:0000313" key="10">
    <source>
        <dbReference type="Proteomes" id="UP001221366"/>
    </source>
</evidence>
<feature type="transmembrane region" description="Helical" evidence="6">
    <location>
        <begin position="690"/>
        <end position="712"/>
    </location>
</feature>
<comment type="caution">
    <text evidence="9">The sequence shown here is derived from an EMBL/GenBank/DDBJ whole genome shotgun (WGS) entry which is preliminary data.</text>
</comment>
<evidence type="ECO:0000259" key="8">
    <source>
        <dbReference type="Pfam" id="PF12704"/>
    </source>
</evidence>
<feature type="transmembrane region" description="Helical" evidence="6">
    <location>
        <begin position="773"/>
        <end position="794"/>
    </location>
</feature>
<name>A0ABT5XUL8_9FLAO</name>
<dbReference type="PANTHER" id="PTHR30572:SF18">
    <property type="entry name" value="ABC-TYPE MACROLIDE FAMILY EXPORT SYSTEM PERMEASE COMPONENT 2"/>
    <property type="match status" value="1"/>
</dbReference>
<feature type="transmembrane region" description="Helical" evidence="6">
    <location>
        <begin position="299"/>
        <end position="319"/>
    </location>
</feature>
<feature type="transmembrane region" description="Helical" evidence="6">
    <location>
        <begin position="395"/>
        <end position="417"/>
    </location>
</feature>
<dbReference type="Pfam" id="PF02687">
    <property type="entry name" value="FtsX"/>
    <property type="match status" value="2"/>
</dbReference>
<feature type="transmembrane region" description="Helical" evidence="6">
    <location>
        <begin position="350"/>
        <end position="373"/>
    </location>
</feature>
<dbReference type="RefSeq" id="WP_275614152.1">
    <property type="nucleotide sequence ID" value="NZ_JARFVB010000001.1"/>
</dbReference>
<feature type="domain" description="ABC3 transporter permease C-terminal" evidence="7">
    <location>
        <begin position="696"/>
        <end position="806"/>
    </location>
</feature>